<dbReference type="KEGG" id="glo:Glov_3471"/>
<keyword evidence="2" id="KW-1133">Transmembrane helix</keyword>
<feature type="transmembrane region" description="Helical" evidence="2">
    <location>
        <begin position="12"/>
        <end position="33"/>
    </location>
</feature>
<feature type="compositionally biased region" description="Pro residues" evidence="1">
    <location>
        <begin position="74"/>
        <end position="101"/>
    </location>
</feature>
<keyword evidence="2" id="KW-0472">Membrane</keyword>
<evidence type="ECO:0000256" key="2">
    <source>
        <dbReference type="SAM" id="Phobius"/>
    </source>
</evidence>
<dbReference type="EMBL" id="CP001089">
    <property type="protein sequence ID" value="ACD97174.1"/>
    <property type="molecule type" value="Genomic_DNA"/>
</dbReference>
<dbReference type="STRING" id="398767.Glov_3471"/>
<dbReference type="SUPFAM" id="SSF74653">
    <property type="entry name" value="TolA/TonB C-terminal domain"/>
    <property type="match status" value="1"/>
</dbReference>
<dbReference type="Pfam" id="PF13103">
    <property type="entry name" value="TonB_2"/>
    <property type="match status" value="1"/>
</dbReference>
<accession>B3E271</accession>
<evidence type="ECO:0000256" key="1">
    <source>
        <dbReference type="SAM" id="MobiDB-lite"/>
    </source>
</evidence>
<dbReference type="Proteomes" id="UP000002420">
    <property type="component" value="Chromosome"/>
</dbReference>
<dbReference type="OrthoDB" id="5398495at2"/>
<gene>
    <name evidence="3" type="ordered locus">Glov_3471</name>
</gene>
<evidence type="ECO:0000313" key="3">
    <source>
        <dbReference type="EMBL" id="ACD97174.1"/>
    </source>
</evidence>
<protein>
    <submittedName>
        <fullName evidence="3">TonB family protein</fullName>
    </submittedName>
</protein>
<dbReference type="RefSeq" id="WP_012471494.1">
    <property type="nucleotide sequence ID" value="NC_010814.1"/>
</dbReference>
<dbReference type="Gene3D" id="3.30.1150.10">
    <property type="match status" value="1"/>
</dbReference>
<dbReference type="eggNOG" id="COG0810">
    <property type="taxonomic scope" value="Bacteria"/>
</dbReference>
<organism evidence="3 4">
    <name type="scientific">Trichlorobacter lovleyi (strain ATCC BAA-1151 / DSM 17278 / SZ)</name>
    <name type="common">Geobacter lovleyi</name>
    <dbReference type="NCBI Taxonomy" id="398767"/>
    <lineage>
        <taxon>Bacteria</taxon>
        <taxon>Pseudomonadati</taxon>
        <taxon>Thermodesulfobacteriota</taxon>
        <taxon>Desulfuromonadia</taxon>
        <taxon>Geobacterales</taxon>
        <taxon>Geobacteraceae</taxon>
        <taxon>Trichlorobacter</taxon>
    </lineage>
</organism>
<proteinExistence type="predicted"/>
<keyword evidence="4" id="KW-1185">Reference proteome</keyword>
<dbReference type="AlphaFoldDB" id="B3E271"/>
<evidence type="ECO:0000313" key="4">
    <source>
        <dbReference type="Proteomes" id="UP000002420"/>
    </source>
</evidence>
<dbReference type="HOGENOM" id="CLU_1076706_0_0_7"/>
<feature type="region of interest" description="Disordered" evidence="1">
    <location>
        <begin position="59"/>
        <end position="105"/>
    </location>
</feature>
<name>B3E271_TRIL1</name>
<keyword evidence="2" id="KW-0812">Transmembrane</keyword>
<reference evidence="3 4" key="1">
    <citation type="submission" date="2008-05" db="EMBL/GenBank/DDBJ databases">
        <title>Complete sequence of chromosome of Geobacter lovleyi SZ.</title>
        <authorList>
            <consortium name="US DOE Joint Genome Institute"/>
            <person name="Lucas S."/>
            <person name="Copeland A."/>
            <person name="Lapidus A."/>
            <person name="Glavina del Rio T."/>
            <person name="Dalin E."/>
            <person name="Tice H."/>
            <person name="Bruce D."/>
            <person name="Goodwin L."/>
            <person name="Pitluck S."/>
            <person name="Chertkov O."/>
            <person name="Meincke L."/>
            <person name="Brettin T."/>
            <person name="Detter J.C."/>
            <person name="Han C."/>
            <person name="Tapia R."/>
            <person name="Kuske C.R."/>
            <person name="Schmutz J."/>
            <person name="Larimer F."/>
            <person name="Land M."/>
            <person name="Hauser L."/>
            <person name="Kyrpides N."/>
            <person name="Mikhailova N."/>
            <person name="Sung Y."/>
            <person name="Fletcher K.E."/>
            <person name="Ritalahti K.M."/>
            <person name="Loeffler F.E."/>
            <person name="Richardson P."/>
        </authorList>
    </citation>
    <scope>NUCLEOTIDE SEQUENCE [LARGE SCALE GENOMIC DNA]</scope>
    <source>
        <strain evidence="4">ATCC BAA-1151 / DSM 17278 / SZ</strain>
    </source>
</reference>
<sequence length="245" mass="26424">MYQLAARKDPGLGVTTALSVAFHAAAFAFLVWWQQMIPGQGPVQTTYYVDIVNLPVADPRAGSPTQTGNEEKSAPPPPAPPVMTSPAAPTKPVPGKRPSPAPVAESAAFQERMAKLEGKVDAQRQAAAFETLRKKVAARGRVGMPRGTGTEAGSDYTAYLHSRLKDAFRETISFQSKNPFVMVRLTIDGDGRIIRTRFEKSSGDKVFELSVTRAITLAEQTIVPPPGRTVFEGAFVFKPQGVSQQ</sequence>